<gene>
    <name evidence="2" type="ORF">RF819_02710</name>
</gene>
<protein>
    <recommendedName>
        <fullName evidence="4">Holin</fullName>
    </recommendedName>
</protein>
<dbReference type="STRING" id="28066.RF819_02710"/>
<keyword evidence="1" id="KW-0812">Transmembrane</keyword>
<evidence type="ECO:0000256" key="1">
    <source>
        <dbReference type="SAM" id="Phobius"/>
    </source>
</evidence>
<keyword evidence="1" id="KW-1133">Transmembrane helix</keyword>
<accession>A0A1T1ANP8</accession>
<name>A0A1T1ANP8_RHOFE</name>
<dbReference type="RefSeq" id="WP_143541569.1">
    <property type="nucleotide sequence ID" value="NZ_MTJN01000002.1"/>
</dbReference>
<evidence type="ECO:0000313" key="2">
    <source>
        <dbReference type="EMBL" id="OOV05760.1"/>
    </source>
</evidence>
<dbReference type="Proteomes" id="UP000190750">
    <property type="component" value="Unassembled WGS sequence"/>
</dbReference>
<keyword evidence="1" id="KW-0472">Membrane</keyword>
<reference evidence="2 3" key="1">
    <citation type="submission" date="2017-01" db="EMBL/GenBank/DDBJ databases">
        <title>Genome sequencing of Rhodoferax fermentans JCM 7819.</title>
        <authorList>
            <person name="Kim Y.J."/>
            <person name="Farh M.E.-A."/>
            <person name="Yang D.-C."/>
        </authorList>
    </citation>
    <scope>NUCLEOTIDE SEQUENCE [LARGE SCALE GENOMIC DNA]</scope>
    <source>
        <strain evidence="2 3">JCM 7819</strain>
    </source>
</reference>
<organism evidence="2 3">
    <name type="scientific">Rhodoferax fermentans</name>
    <dbReference type="NCBI Taxonomy" id="28066"/>
    <lineage>
        <taxon>Bacteria</taxon>
        <taxon>Pseudomonadati</taxon>
        <taxon>Pseudomonadota</taxon>
        <taxon>Betaproteobacteria</taxon>
        <taxon>Burkholderiales</taxon>
        <taxon>Comamonadaceae</taxon>
        <taxon>Rhodoferax</taxon>
    </lineage>
</organism>
<evidence type="ECO:0008006" key="4">
    <source>
        <dbReference type="Google" id="ProtNLM"/>
    </source>
</evidence>
<evidence type="ECO:0000313" key="3">
    <source>
        <dbReference type="Proteomes" id="UP000190750"/>
    </source>
</evidence>
<proteinExistence type="predicted"/>
<keyword evidence="3" id="KW-1185">Reference proteome</keyword>
<sequence length="63" mass="6795">MNFEKYGGRRYLLCWGSLISADVLQWFGKMDLAGLAWGGAVALTVGAYIAGNVKQKQNEGAAK</sequence>
<dbReference type="AlphaFoldDB" id="A0A1T1ANP8"/>
<dbReference type="EMBL" id="MTJN01000002">
    <property type="protein sequence ID" value="OOV05760.1"/>
    <property type="molecule type" value="Genomic_DNA"/>
</dbReference>
<comment type="caution">
    <text evidence="2">The sequence shown here is derived from an EMBL/GenBank/DDBJ whole genome shotgun (WGS) entry which is preliminary data.</text>
</comment>
<feature type="transmembrane region" description="Helical" evidence="1">
    <location>
        <begin position="34"/>
        <end position="53"/>
    </location>
</feature>